<name>A0A5M6CW52_9BACT</name>
<dbReference type="Proteomes" id="UP000323426">
    <property type="component" value="Unassembled WGS sequence"/>
</dbReference>
<sequence length="270" mass="31277">MAEYFQQNITTGCWQYFQSEYEPLVYDNLFNRIVKYTARILTELSSNEINKGKLLQIQFLLDEVTDCVCVSSDCDKVKLNPLYSDLADILKLCKVFLSNLTINNDAPSESNFCFLLPMEYVFEDFIFSFIQEHFPELNAKEQTGGFLAKREGKNVFKIKNDVLIEKRKLILDTKYKIRHDAKDGKDGVCQTDLYQMMAYAVKRGYYDVLLLYPERPNNVGPESKFTIESPFTLGKPIQIEAQNIDITNHKIGSLDSLIFQQLKKVLYKNS</sequence>
<evidence type="ECO:0000313" key="1">
    <source>
        <dbReference type="EMBL" id="KAA5538610.1"/>
    </source>
</evidence>
<gene>
    <name evidence="1" type="ORF">F0145_25870</name>
</gene>
<dbReference type="EMBL" id="VWSF01000045">
    <property type="protein sequence ID" value="KAA5538610.1"/>
    <property type="molecule type" value="Genomic_DNA"/>
</dbReference>
<dbReference type="PANTHER" id="PTHR38733:SF1">
    <property type="entry name" value="TYPE IV METHYL-DIRECTED RESTRICTION ENZYME ECOKMCRBC"/>
    <property type="match status" value="1"/>
</dbReference>
<evidence type="ECO:0000313" key="2">
    <source>
        <dbReference type="Proteomes" id="UP000323426"/>
    </source>
</evidence>
<dbReference type="AlphaFoldDB" id="A0A5M6CW52"/>
<proteinExistence type="predicted"/>
<dbReference type="InterPro" id="IPR019292">
    <property type="entry name" value="McrC"/>
</dbReference>
<comment type="caution">
    <text evidence="1">The sequence shown here is derived from an EMBL/GenBank/DDBJ whole genome shotgun (WGS) entry which is preliminary data.</text>
</comment>
<keyword evidence="2" id="KW-1185">Reference proteome</keyword>
<reference evidence="1 2" key="1">
    <citation type="submission" date="2019-09" db="EMBL/GenBank/DDBJ databases">
        <title>Genome sequence and assembly of Adhaeribacter sp.</title>
        <authorList>
            <person name="Chhetri G."/>
        </authorList>
    </citation>
    <scope>NUCLEOTIDE SEQUENCE [LARGE SCALE GENOMIC DNA]</scope>
    <source>
        <strain evidence="1 2">DK36</strain>
    </source>
</reference>
<accession>A0A5M6CW52</accession>
<protein>
    <recommendedName>
        <fullName evidence="3">Restriction endonuclease</fullName>
    </recommendedName>
</protein>
<dbReference type="Pfam" id="PF10117">
    <property type="entry name" value="McrBC"/>
    <property type="match status" value="1"/>
</dbReference>
<dbReference type="PANTHER" id="PTHR38733">
    <property type="entry name" value="PROTEIN MCRC"/>
    <property type="match status" value="1"/>
</dbReference>
<organism evidence="1 2">
    <name type="scientific">Adhaeribacter rhizoryzae</name>
    <dbReference type="NCBI Taxonomy" id="2607907"/>
    <lineage>
        <taxon>Bacteria</taxon>
        <taxon>Pseudomonadati</taxon>
        <taxon>Bacteroidota</taxon>
        <taxon>Cytophagia</taxon>
        <taxon>Cytophagales</taxon>
        <taxon>Hymenobacteraceae</taxon>
        <taxon>Adhaeribacter</taxon>
    </lineage>
</organism>
<evidence type="ECO:0008006" key="3">
    <source>
        <dbReference type="Google" id="ProtNLM"/>
    </source>
</evidence>